<reference evidence="3 4" key="1">
    <citation type="submission" date="2019-07" db="EMBL/GenBank/DDBJ databases">
        <title>Rufibacter sp. nov., isolated from lake sediment.</title>
        <authorList>
            <person name="Qu J.-H."/>
        </authorList>
    </citation>
    <scope>NUCLEOTIDE SEQUENCE [LARGE SCALE GENOMIC DNA]</scope>
    <source>
        <strain evidence="3 4">NBS58-1</strain>
    </source>
</reference>
<dbReference type="EMBL" id="VKKY01000002">
    <property type="protein sequence ID" value="KAA3437604.1"/>
    <property type="molecule type" value="Genomic_DNA"/>
</dbReference>
<keyword evidence="1" id="KW-0175">Coiled coil</keyword>
<keyword evidence="2" id="KW-0472">Membrane</keyword>
<feature type="coiled-coil region" evidence="1">
    <location>
        <begin position="204"/>
        <end position="255"/>
    </location>
</feature>
<comment type="caution">
    <text evidence="3">The sequence shown here is derived from an EMBL/GenBank/DDBJ whole genome shotgun (WGS) entry which is preliminary data.</text>
</comment>
<evidence type="ECO:0000313" key="4">
    <source>
        <dbReference type="Proteomes" id="UP000324133"/>
    </source>
</evidence>
<dbReference type="RefSeq" id="WP_149090667.1">
    <property type="nucleotide sequence ID" value="NZ_VKKY01000002.1"/>
</dbReference>
<dbReference type="AlphaFoldDB" id="A0A5B6TDZ7"/>
<feature type="transmembrane region" description="Helical" evidence="2">
    <location>
        <begin position="135"/>
        <end position="155"/>
    </location>
</feature>
<keyword evidence="2" id="KW-0812">Transmembrane</keyword>
<evidence type="ECO:0000256" key="2">
    <source>
        <dbReference type="SAM" id="Phobius"/>
    </source>
</evidence>
<accession>A0A5B6TDZ7</accession>
<evidence type="ECO:0000313" key="3">
    <source>
        <dbReference type="EMBL" id="KAA3437604.1"/>
    </source>
</evidence>
<keyword evidence="4" id="KW-1185">Reference proteome</keyword>
<name>A0A5B6TDZ7_9BACT</name>
<feature type="transmembrane region" description="Helical" evidence="2">
    <location>
        <begin position="167"/>
        <end position="185"/>
    </location>
</feature>
<organism evidence="3 4">
    <name type="scientific">Rufibacter hautae</name>
    <dbReference type="NCBI Taxonomy" id="2595005"/>
    <lineage>
        <taxon>Bacteria</taxon>
        <taxon>Pseudomonadati</taxon>
        <taxon>Bacteroidota</taxon>
        <taxon>Cytophagia</taxon>
        <taxon>Cytophagales</taxon>
        <taxon>Hymenobacteraceae</taxon>
        <taxon>Rufibacter</taxon>
    </lineage>
</organism>
<evidence type="ECO:0000256" key="1">
    <source>
        <dbReference type="SAM" id="Coils"/>
    </source>
</evidence>
<protein>
    <submittedName>
        <fullName evidence="3">Uncharacterized protein</fullName>
    </submittedName>
</protein>
<keyword evidence="2" id="KW-1133">Transmembrane helix</keyword>
<proteinExistence type="predicted"/>
<feature type="transmembrane region" description="Helical" evidence="2">
    <location>
        <begin position="82"/>
        <end position="100"/>
    </location>
</feature>
<dbReference type="Proteomes" id="UP000324133">
    <property type="component" value="Unassembled WGS sequence"/>
</dbReference>
<dbReference type="OrthoDB" id="9955381at2"/>
<gene>
    <name evidence="3" type="ORF">FOA19_09835</name>
</gene>
<sequence>MIYLIFTSALIAYIITKASEIFNKLLIKINTTKDIKGNINFTYLENKVATFIQKYTNLEKPDFSNIKFLKWKLGVSSGLSKFFGILCIVSLIFSILQYWLDHTTNIDLAKSSILKIEQTQFLIKKHVDFITIPPLYNIVAIIILISLSIVFPILEQYKNKYNKITKYTSNIAYILTISSSFTFFGNTFKESEKTREGNLEIHKLAIIENNKLALKEIKNELRQRIINEILTNPEFSSVLHDLNEIQKEIENTESNNEYIHYVNIAPNLKIQQLPVYKFKNTFKYEFDIENEFISLETKFWDEYVKNQTSETFTDFYTEAEEASYRKFKNSNSKWHNNSSLKNSNSILNFINTEIKDKTAEKNSYLYSKYKEPIDKLIKKGYGSSAKPWLNNFIQALGLDFIFIDEFLDPILHDPIEDYITNKSENILTMIIDKDYNKARSEIDNFIISFKAKFSKDVTKSKKFNNLKTRIKNGLTLSRNISTKTLNTIYHENILANLHLEKISNNCRWEKIRKTFYNQADNLRSANFTYDQISTLKESMKEWNNYKKSSKLQLYFNGEQNLELTFHEFLKNNPKAKACWGYILQQHDWDGAAYYYTKYPNSEATGKPYYLLNYYYKTNLPNLDIREVYDEATDKWVGELCPPAH</sequence>